<gene>
    <name evidence="7" type="ORF">CMV_018118</name>
</gene>
<evidence type="ECO:0000256" key="1">
    <source>
        <dbReference type="ARBA" id="ARBA00022729"/>
    </source>
</evidence>
<dbReference type="InterPro" id="IPR011009">
    <property type="entry name" value="Kinase-like_dom_sf"/>
</dbReference>
<evidence type="ECO:0000256" key="5">
    <source>
        <dbReference type="SAM" id="SignalP"/>
    </source>
</evidence>
<keyword evidence="2" id="KW-1015">Disulfide bond</keyword>
<dbReference type="Gene3D" id="2.90.10.10">
    <property type="entry name" value="Bulb-type lectin domain"/>
    <property type="match status" value="1"/>
</dbReference>
<keyword evidence="1 5" id="KW-0732">Signal</keyword>
<dbReference type="InterPro" id="IPR001480">
    <property type="entry name" value="Bulb-type_lectin_dom"/>
</dbReference>
<feature type="transmembrane region" description="Helical" evidence="4">
    <location>
        <begin position="466"/>
        <end position="496"/>
    </location>
</feature>
<accession>A0A8J4VI06</accession>
<comment type="caution">
    <text evidence="7">The sequence shown here is derived from an EMBL/GenBank/DDBJ whole genome shotgun (WGS) entry which is preliminary data.</text>
</comment>
<dbReference type="SMART" id="SM00108">
    <property type="entry name" value="B_lectin"/>
    <property type="match status" value="1"/>
</dbReference>
<dbReference type="PANTHER" id="PTHR47976:SF105">
    <property type="entry name" value="RECEPTOR-LIKE SERINE_THREONINE-PROTEIN KINASE"/>
    <property type="match status" value="1"/>
</dbReference>
<protein>
    <recommendedName>
        <fullName evidence="6">Bulb-type lectin domain-containing protein</fullName>
    </recommendedName>
</protein>
<evidence type="ECO:0000256" key="4">
    <source>
        <dbReference type="SAM" id="Phobius"/>
    </source>
</evidence>
<feature type="domain" description="Bulb-type lectin" evidence="6">
    <location>
        <begin position="31"/>
        <end position="152"/>
    </location>
</feature>
<dbReference type="Pfam" id="PF01453">
    <property type="entry name" value="B_lectin"/>
    <property type="match status" value="1"/>
</dbReference>
<dbReference type="InterPro" id="IPR036426">
    <property type="entry name" value="Bulb-type_lectin_dom_sf"/>
</dbReference>
<dbReference type="SUPFAM" id="SSF56112">
    <property type="entry name" value="Protein kinase-like (PK-like)"/>
    <property type="match status" value="1"/>
</dbReference>
<evidence type="ECO:0000313" key="8">
    <source>
        <dbReference type="Proteomes" id="UP000737018"/>
    </source>
</evidence>
<dbReference type="PROSITE" id="PS50927">
    <property type="entry name" value="BULB_LECTIN"/>
    <property type="match status" value="1"/>
</dbReference>
<dbReference type="SUPFAM" id="SSF51110">
    <property type="entry name" value="alpha-D-mannose-specific plant lectins"/>
    <property type="match status" value="1"/>
</dbReference>
<dbReference type="AlphaFoldDB" id="A0A8J4VI06"/>
<dbReference type="OrthoDB" id="5857966at2759"/>
<dbReference type="InterPro" id="IPR051343">
    <property type="entry name" value="G-type_lectin_kinases/EP1-like"/>
</dbReference>
<dbReference type="PANTHER" id="PTHR47976">
    <property type="entry name" value="G-TYPE LECTIN S-RECEPTOR-LIKE SERINE/THREONINE-PROTEIN KINASE SD2-5"/>
    <property type="match status" value="1"/>
</dbReference>
<dbReference type="FunFam" id="2.90.10.10:FF:000013">
    <property type="entry name" value="G-type lectin S-receptor-like serine/threonine-protein kinase LECRK1"/>
    <property type="match status" value="1"/>
</dbReference>
<dbReference type="Gene3D" id="3.30.200.20">
    <property type="entry name" value="Phosphorylase Kinase, domain 1"/>
    <property type="match status" value="1"/>
</dbReference>
<evidence type="ECO:0000256" key="2">
    <source>
        <dbReference type="ARBA" id="ARBA00023157"/>
    </source>
</evidence>
<feature type="signal peptide" evidence="5">
    <location>
        <begin position="1"/>
        <end position="25"/>
    </location>
</feature>
<dbReference type="CDD" id="cd00028">
    <property type="entry name" value="B_lectin"/>
    <property type="match status" value="1"/>
</dbReference>
<keyword evidence="4" id="KW-0472">Membrane</keyword>
<keyword evidence="4" id="KW-0812">Transmembrane</keyword>
<dbReference type="EMBL" id="JRKL02002988">
    <property type="protein sequence ID" value="KAF3956800.1"/>
    <property type="molecule type" value="Genomic_DNA"/>
</dbReference>
<keyword evidence="4" id="KW-1133">Transmembrane helix</keyword>
<evidence type="ECO:0000256" key="3">
    <source>
        <dbReference type="ARBA" id="ARBA00023180"/>
    </source>
</evidence>
<reference evidence="7" key="1">
    <citation type="submission" date="2020-03" db="EMBL/GenBank/DDBJ databases">
        <title>Castanea mollissima Vanexum genome sequencing.</title>
        <authorList>
            <person name="Staton M."/>
        </authorList>
    </citation>
    <scope>NUCLEOTIDE SEQUENCE</scope>
    <source>
        <tissue evidence="7">Leaf</tissue>
    </source>
</reference>
<feature type="chain" id="PRO_5035307598" description="Bulb-type lectin domain-containing protein" evidence="5">
    <location>
        <begin position="26"/>
        <end position="743"/>
    </location>
</feature>
<keyword evidence="8" id="KW-1185">Reference proteome</keyword>
<organism evidence="7 8">
    <name type="scientific">Castanea mollissima</name>
    <name type="common">Chinese chestnut</name>
    <dbReference type="NCBI Taxonomy" id="60419"/>
    <lineage>
        <taxon>Eukaryota</taxon>
        <taxon>Viridiplantae</taxon>
        <taxon>Streptophyta</taxon>
        <taxon>Embryophyta</taxon>
        <taxon>Tracheophyta</taxon>
        <taxon>Spermatophyta</taxon>
        <taxon>Magnoliopsida</taxon>
        <taxon>eudicotyledons</taxon>
        <taxon>Gunneridae</taxon>
        <taxon>Pentapetalae</taxon>
        <taxon>rosids</taxon>
        <taxon>fabids</taxon>
        <taxon>Fagales</taxon>
        <taxon>Fagaceae</taxon>
        <taxon>Castanea</taxon>
    </lineage>
</organism>
<keyword evidence="3" id="KW-0325">Glycoprotein</keyword>
<dbReference type="Proteomes" id="UP000737018">
    <property type="component" value="Unassembled WGS sequence"/>
</dbReference>
<name>A0A8J4VI06_9ROSI</name>
<sequence>MASTIALFSYHLLVFVITLLVPAIAQVNTNVSVGSALFATDDNSTWTSPSGDFSFGFRRLPGQQDQFLLAIWFAKIPDETIVWSANRDYPAERESKVELNTVGQLVLKAPGGWELWRSSNNENPQVSNGAMLDTGNFVITSTNSSIIWNSFDKPTDTILPTQELGSGSSLFSSMSEKNFGVGKFQLRFRQQNISNSSYDLILNQIAVYTQNTYGAYYTEQNASELIMDKSGYLLVKNSLGGISNLSSEGEVLRTESDSYYRATLDFNGVFRLYTHPKNFTGNQTWSAIQYVPKNICLDILDTFGSGPCGYNSICSLRAYGEPECQCAPGFSLLDVNNKYSGCKQDDVSYMNECNEMGTVISEDQFEILEMENADWPLTAYELLQPTTEFECKKSCLHDCYCAVAIFQDPKYNNGTGRCWKKRLPLSNGRYNRNAVDRKALFKILKLNSSSQNPTNLDTSNRKQDQAILILAVLLGTSIFFNFFSVAAISLVFFCLWQGKLPHFYRTLHTKDRDMNLRSLTYKDLEEATSGFKEELGKGSFGTVYKVVIASSYSRYVAVKKLDKMITKGVYTQNSYGAYYAKQDVFELILDRSGYLQVKNSLGDISNLSSKGEVLRTESDSYCRDIFDTFGSGPCGCNSICLLTAYGKPECQCTPGFSLLDVNNKEEAKKSKDKGMVTTWNDTENDSSDEYVDECSHIMAFATSTDKVIVESASDSEDSSDEKVPKKLTFQEAYNKLCTEFIRS</sequence>
<evidence type="ECO:0000259" key="6">
    <source>
        <dbReference type="PROSITE" id="PS50927"/>
    </source>
</evidence>
<evidence type="ECO:0000313" key="7">
    <source>
        <dbReference type="EMBL" id="KAF3956800.1"/>
    </source>
</evidence>
<proteinExistence type="predicted"/>